<dbReference type="AlphaFoldDB" id="A0A1E3PB83"/>
<evidence type="ECO:0000313" key="4">
    <source>
        <dbReference type="Proteomes" id="UP000094112"/>
    </source>
</evidence>
<dbReference type="PANTHER" id="PTHR28626:SF3">
    <property type="entry name" value="SRR1-LIKE PROTEIN"/>
    <property type="match status" value="1"/>
</dbReference>
<protein>
    <recommendedName>
        <fullName evidence="2">SRR1-like domain-containing protein</fullName>
    </recommendedName>
</protein>
<feature type="domain" description="SRR1-like" evidence="2">
    <location>
        <begin position="23"/>
        <end position="223"/>
    </location>
</feature>
<evidence type="ECO:0000256" key="1">
    <source>
        <dbReference type="ARBA" id="ARBA00009856"/>
    </source>
</evidence>
<name>A0A1E3PB83_WICAA</name>
<dbReference type="GeneID" id="30198455"/>
<dbReference type="EMBL" id="KV454208">
    <property type="protein sequence ID" value="ODQ62638.1"/>
    <property type="molecule type" value="Genomic_DNA"/>
</dbReference>
<dbReference type="Pfam" id="PF07985">
    <property type="entry name" value="SRR1"/>
    <property type="match status" value="1"/>
</dbReference>
<dbReference type="Proteomes" id="UP000094112">
    <property type="component" value="Unassembled WGS sequence"/>
</dbReference>
<gene>
    <name evidence="3" type="ORF">WICANDRAFT_25948</name>
</gene>
<dbReference type="GO" id="GO:0005737">
    <property type="term" value="C:cytoplasm"/>
    <property type="evidence" value="ECO:0007669"/>
    <property type="project" value="TreeGrafter"/>
</dbReference>
<reference evidence="3 4" key="1">
    <citation type="journal article" date="2016" name="Proc. Natl. Acad. Sci. U.S.A.">
        <title>Comparative genomics of biotechnologically important yeasts.</title>
        <authorList>
            <person name="Riley R."/>
            <person name="Haridas S."/>
            <person name="Wolfe K.H."/>
            <person name="Lopes M.R."/>
            <person name="Hittinger C.T."/>
            <person name="Goeker M."/>
            <person name="Salamov A.A."/>
            <person name="Wisecaver J.H."/>
            <person name="Long T.M."/>
            <person name="Calvey C.H."/>
            <person name="Aerts A.L."/>
            <person name="Barry K.W."/>
            <person name="Choi C."/>
            <person name="Clum A."/>
            <person name="Coughlan A.Y."/>
            <person name="Deshpande S."/>
            <person name="Douglass A.P."/>
            <person name="Hanson S.J."/>
            <person name="Klenk H.-P."/>
            <person name="LaButti K.M."/>
            <person name="Lapidus A."/>
            <person name="Lindquist E.A."/>
            <person name="Lipzen A.M."/>
            <person name="Meier-Kolthoff J.P."/>
            <person name="Ohm R.A."/>
            <person name="Otillar R.P."/>
            <person name="Pangilinan J.L."/>
            <person name="Peng Y."/>
            <person name="Rokas A."/>
            <person name="Rosa C.A."/>
            <person name="Scheuner C."/>
            <person name="Sibirny A.A."/>
            <person name="Slot J.C."/>
            <person name="Stielow J.B."/>
            <person name="Sun H."/>
            <person name="Kurtzman C.P."/>
            <person name="Blackwell M."/>
            <person name="Grigoriev I.V."/>
            <person name="Jeffries T.W."/>
        </authorList>
    </citation>
    <scope>NUCLEOTIDE SEQUENCE [LARGE SCALE GENOMIC DNA]</scope>
    <source>
        <strain evidence="4">ATCC 58044 / CBS 1984 / NCYC 433 / NRRL Y-366-8</strain>
    </source>
</reference>
<dbReference type="InterPro" id="IPR012942">
    <property type="entry name" value="SRR1-like"/>
</dbReference>
<dbReference type="RefSeq" id="XP_019041845.1">
    <property type="nucleotide sequence ID" value="XM_019181209.1"/>
</dbReference>
<dbReference type="GO" id="GO:0005634">
    <property type="term" value="C:nucleus"/>
    <property type="evidence" value="ECO:0007669"/>
    <property type="project" value="TreeGrafter"/>
</dbReference>
<dbReference type="OrthoDB" id="551431at2759"/>
<proteinExistence type="inferred from homology"/>
<accession>A0A1E3PB83</accession>
<evidence type="ECO:0000259" key="2">
    <source>
        <dbReference type="Pfam" id="PF07985"/>
    </source>
</evidence>
<dbReference type="PANTHER" id="PTHR28626">
    <property type="entry name" value="SRR1-LIKE PROTEIN"/>
    <property type="match status" value="1"/>
</dbReference>
<evidence type="ECO:0000313" key="3">
    <source>
        <dbReference type="EMBL" id="ODQ62638.1"/>
    </source>
</evidence>
<sequence>MKASLEKKKHTIKSSTLYENISSTLQPHKLSKIRCVALGSPSQEEPALYQLALLLIIVEENSIESQNVSLYDPVFTPLDIDFFKSLNFEVSEDYLPKDDEATLFFLPHAPLNLTNSVILSQNPKLLLSNNIQTHTERLTKLELFEKYPIMSKLVNLLQPQGDKTDGFEAVVKKKSRKSQRNKFVEPTIDYSKIDSYFENIEIISFKDFEEGEWLNSFTDLAFHRIS</sequence>
<dbReference type="GO" id="GO:0007017">
    <property type="term" value="P:microtubule-based process"/>
    <property type="evidence" value="ECO:0007669"/>
    <property type="project" value="EnsemblFungi"/>
</dbReference>
<organism evidence="3 4">
    <name type="scientific">Wickerhamomyces anomalus (strain ATCC 58044 / CBS 1984 / NCYC 433 / NRRL Y-366-8)</name>
    <name type="common">Yeast</name>
    <name type="synonym">Hansenula anomala</name>
    <dbReference type="NCBI Taxonomy" id="683960"/>
    <lineage>
        <taxon>Eukaryota</taxon>
        <taxon>Fungi</taxon>
        <taxon>Dikarya</taxon>
        <taxon>Ascomycota</taxon>
        <taxon>Saccharomycotina</taxon>
        <taxon>Saccharomycetes</taxon>
        <taxon>Phaffomycetales</taxon>
        <taxon>Wickerhamomycetaceae</taxon>
        <taxon>Wickerhamomyces</taxon>
    </lineage>
</organism>
<keyword evidence="4" id="KW-1185">Reference proteome</keyword>
<dbReference type="InterPro" id="IPR040044">
    <property type="entry name" value="SRR1L"/>
</dbReference>
<comment type="similarity">
    <text evidence="1">Belongs to the SRR1 family.</text>
</comment>